<evidence type="ECO:0000256" key="3">
    <source>
        <dbReference type="SAM" id="MobiDB-lite"/>
    </source>
</evidence>
<dbReference type="InterPro" id="IPR008937">
    <property type="entry name" value="Ras-like_GEF"/>
</dbReference>
<dbReference type="PROSITE" id="PS50212">
    <property type="entry name" value="RASGEF_NTER"/>
    <property type="match status" value="1"/>
</dbReference>
<dbReference type="InterPro" id="IPR036964">
    <property type="entry name" value="RASGEF_cat_dom_sf"/>
</dbReference>
<dbReference type="PROSITE" id="PS50009">
    <property type="entry name" value="RASGEF_CAT"/>
    <property type="match status" value="1"/>
</dbReference>
<dbReference type="InterPro" id="IPR001895">
    <property type="entry name" value="RASGEF_cat_dom"/>
</dbReference>
<dbReference type="GO" id="GO:0007265">
    <property type="term" value="P:Ras protein signal transduction"/>
    <property type="evidence" value="ECO:0007669"/>
    <property type="project" value="TreeGrafter"/>
</dbReference>
<evidence type="ECO:0000259" key="4">
    <source>
        <dbReference type="PROSITE" id="PS50009"/>
    </source>
</evidence>
<evidence type="ECO:0000256" key="2">
    <source>
        <dbReference type="PROSITE-ProRule" id="PRU00168"/>
    </source>
</evidence>
<dbReference type="SMART" id="SM00147">
    <property type="entry name" value="RasGEF"/>
    <property type="match status" value="1"/>
</dbReference>
<dbReference type="GO" id="GO:0005085">
    <property type="term" value="F:guanyl-nucleotide exchange factor activity"/>
    <property type="evidence" value="ECO:0007669"/>
    <property type="project" value="UniProtKB-KW"/>
</dbReference>
<dbReference type="Gene3D" id="1.20.870.10">
    <property type="entry name" value="Son of sevenless (SoS) protein Chain: S domain 1"/>
    <property type="match status" value="1"/>
</dbReference>
<organism evidence="6">
    <name type="scientific">Arcella intermedia</name>
    <dbReference type="NCBI Taxonomy" id="1963864"/>
    <lineage>
        <taxon>Eukaryota</taxon>
        <taxon>Amoebozoa</taxon>
        <taxon>Tubulinea</taxon>
        <taxon>Elardia</taxon>
        <taxon>Arcellinida</taxon>
        <taxon>Sphaerothecina</taxon>
        <taxon>Arcellidae</taxon>
        <taxon>Arcella</taxon>
    </lineage>
</organism>
<protein>
    <recommendedName>
        <fullName evidence="7">Ras-GEF domain-containing protein</fullName>
    </recommendedName>
</protein>
<evidence type="ECO:0000259" key="5">
    <source>
        <dbReference type="PROSITE" id="PS50212"/>
    </source>
</evidence>
<feature type="domain" description="N-terminal Ras-GEF" evidence="5">
    <location>
        <begin position="77"/>
        <end position="209"/>
    </location>
</feature>
<keyword evidence="1 2" id="KW-0344">Guanine-nucleotide releasing factor</keyword>
<dbReference type="InterPro" id="IPR023578">
    <property type="entry name" value="Ras_GEF_dom_sf"/>
</dbReference>
<reference evidence="6" key="1">
    <citation type="journal article" date="2020" name="J. Eukaryot. Microbiol.">
        <title>De novo Sequencing, Assembly and Annotation of the Transcriptome for the Free-Living Testate Amoeba Arcella intermedia.</title>
        <authorList>
            <person name="Ribeiro G.M."/>
            <person name="Porfirio-Sousa A.L."/>
            <person name="Maurer-Alcala X.X."/>
            <person name="Katz L.A."/>
            <person name="Lahr D.J.G."/>
        </authorList>
    </citation>
    <scope>NUCLEOTIDE SEQUENCE</scope>
</reference>
<evidence type="ECO:0000313" key="6">
    <source>
        <dbReference type="EMBL" id="NDV31595.1"/>
    </source>
</evidence>
<dbReference type="EMBL" id="GIBP01002626">
    <property type="protein sequence ID" value="NDV31595.1"/>
    <property type="molecule type" value="Transcribed_RNA"/>
</dbReference>
<dbReference type="Gene3D" id="1.10.840.10">
    <property type="entry name" value="Ras guanine-nucleotide exchange factors catalytic domain"/>
    <property type="match status" value="1"/>
</dbReference>
<dbReference type="Pfam" id="PF00618">
    <property type="entry name" value="RasGEF_N"/>
    <property type="match status" value="1"/>
</dbReference>
<dbReference type="InterPro" id="IPR000651">
    <property type="entry name" value="Ras-like_Gua-exchang_fac_N"/>
</dbReference>
<accession>A0A6B2L3T9</accession>
<dbReference type="PANTHER" id="PTHR23113:SF370">
    <property type="entry name" value="RAS GUANINE NUCLEOTIDE EXCHANGE FACTOR P"/>
    <property type="match status" value="1"/>
</dbReference>
<dbReference type="AlphaFoldDB" id="A0A6B2L3T9"/>
<dbReference type="SUPFAM" id="SSF48366">
    <property type="entry name" value="Ras GEF"/>
    <property type="match status" value="1"/>
</dbReference>
<evidence type="ECO:0008006" key="7">
    <source>
        <dbReference type="Google" id="ProtNLM"/>
    </source>
</evidence>
<dbReference type="GO" id="GO:0005886">
    <property type="term" value="C:plasma membrane"/>
    <property type="evidence" value="ECO:0007669"/>
    <property type="project" value="TreeGrafter"/>
</dbReference>
<sequence>MKEQIQSLKLKLGIDPETSEEEDSAPEDLPPDPTLEEISGAPAVKAEVPQGTPAKAPNPFAKPAQAADDVVLYSKNYQLLLKGGVLPKVIQRLTSESYPEKELGDVFLMGYRKHATPEELLERLCFRYNDWSDLEVELEGPVTDEDKKLIRIKLANLFKRWITNHFQEDFGGNEKLGEELKRKCGEVFGADPLGQGILSAFEEQYQNYQKYKDGRPISSGPAKRPEVIPPKGAHWEDFDVVEVARQMSLLEYAIFRAILPRECLDAGWTKENRNEASPHVAKLVDFYNAVGNFVAQTVLKFKDTKERVEGVKKFIRLIIALFEINNFNGCQEIMSGLSHTSVYRLKKTWSKVEADKKLFSQYKVIQQKLSPAQNWKSYKSLLKETAPPLLPYLGAYLADLNIIEEGNKNYLTVRSGRTDVINLDKMRMQGKHQSTLHQ</sequence>
<evidence type="ECO:0000256" key="1">
    <source>
        <dbReference type="ARBA" id="ARBA00022658"/>
    </source>
</evidence>
<dbReference type="Pfam" id="PF00617">
    <property type="entry name" value="RasGEF"/>
    <property type="match status" value="1"/>
</dbReference>
<feature type="region of interest" description="Disordered" evidence="3">
    <location>
        <begin position="1"/>
        <end position="41"/>
    </location>
</feature>
<proteinExistence type="predicted"/>
<feature type="compositionally biased region" description="Acidic residues" evidence="3">
    <location>
        <begin position="17"/>
        <end position="30"/>
    </location>
</feature>
<name>A0A6B2L3T9_9EUKA</name>
<dbReference type="CDD" id="cd06224">
    <property type="entry name" value="REM"/>
    <property type="match status" value="1"/>
</dbReference>
<feature type="domain" description="Ras-GEF" evidence="4">
    <location>
        <begin position="239"/>
        <end position="438"/>
    </location>
</feature>
<dbReference type="PANTHER" id="PTHR23113">
    <property type="entry name" value="GUANINE NUCLEOTIDE EXCHANGE FACTOR"/>
    <property type="match status" value="1"/>
</dbReference>